<dbReference type="PROSITE" id="PS01265">
    <property type="entry name" value="TPX"/>
    <property type="match status" value="1"/>
</dbReference>
<dbReference type="PROSITE" id="PS51352">
    <property type="entry name" value="THIOREDOXIN_2"/>
    <property type="match status" value="1"/>
</dbReference>
<keyword evidence="4 6" id="KW-1015">Disulfide bond</keyword>
<comment type="miscellaneous">
    <text evidence="6">The active site is a conserved redox-active cysteine residue, the peroxidatic cysteine (C(P)), which makes the nucleophilic attack on the peroxide substrate. The peroxide oxidizes the C(P)-SH to cysteine sulfenic acid (C(P)-SOH), which then reacts with another cysteine residue, the resolving cysteine (C(R)), to form a disulfide bridge. The disulfide is subsequently reduced by an appropriate electron donor to complete the catalytic cycle. In this atypical 2-Cys peroxiredoxin, C(R) is present in the same subunit to form an intramolecular disulfide. The disulfide is subsequently reduced by thioredoxin.</text>
</comment>
<dbReference type="InterPro" id="IPR013766">
    <property type="entry name" value="Thioredoxin_domain"/>
</dbReference>
<comment type="caution">
    <text evidence="8">The sequence shown here is derived from an EMBL/GenBank/DDBJ whole genome shotgun (WGS) entry which is preliminary data.</text>
</comment>
<dbReference type="CDD" id="cd03014">
    <property type="entry name" value="PRX_Atyp2cys"/>
    <property type="match status" value="1"/>
</dbReference>
<feature type="active site" description="Cysteine sulfenic acid (-SOH) intermediate" evidence="6">
    <location>
        <position position="77"/>
    </location>
</feature>
<dbReference type="EMBL" id="JAUTBA010000001">
    <property type="protein sequence ID" value="MDQ1148741.1"/>
    <property type="molecule type" value="Genomic_DNA"/>
</dbReference>
<feature type="disulfide bond" description="Redox-active" evidence="6">
    <location>
        <begin position="77"/>
        <end position="111"/>
    </location>
</feature>
<sequence length="183" mass="19603">MLVPLSARIIKLNDHNYMATITFKGTPVNTKGSLPQVGEQAPDFKLTAGDLSDKSLADFKGKKIVLNIFPSVDTGTCAASVRAFNQEASQLDNTVVLCISKDLPFAQGRFCAAEGLNNVVTLSEYKDSNFSDAYQLTIADGPLAGLLSRVVITLDENGKVLYEEQVAEIADEPNYAAAIASLN</sequence>
<dbReference type="Pfam" id="PF08534">
    <property type="entry name" value="Redoxin"/>
    <property type="match status" value="1"/>
</dbReference>
<name>A0ABU0U1A7_9SPHI</name>
<evidence type="ECO:0000256" key="3">
    <source>
        <dbReference type="ARBA" id="ARBA00023002"/>
    </source>
</evidence>
<dbReference type="InterPro" id="IPR036249">
    <property type="entry name" value="Thioredoxin-like_sf"/>
</dbReference>
<dbReference type="Proteomes" id="UP001244640">
    <property type="component" value="Unassembled WGS sequence"/>
</dbReference>
<gene>
    <name evidence="6" type="primary">tpx</name>
    <name evidence="8" type="ORF">QE382_000725</name>
</gene>
<evidence type="ECO:0000313" key="9">
    <source>
        <dbReference type="Proteomes" id="UP001244640"/>
    </source>
</evidence>
<evidence type="ECO:0000313" key="8">
    <source>
        <dbReference type="EMBL" id="MDQ1148741.1"/>
    </source>
</evidence>
<dbReference type="SUPFAM" id="SSF52833">
    <property type="entry name" value="Thioredoxin-like"/>
    <property type="match status" value="1"/>
</dbReference>
<comment type="similarity">
    <text evidence="6">Belongs to the peroxiredoxin family. Tpx subfamily.</text>
</comment>
<dbReference type="HAMAP" id="MF_00269">
    <property type="entry name" value="Tpx"/>
    <property type="match status" value="1"/>
</dbReference>
<dbReference type="InterPro" id="IPR002065">
    <property type="entry name" value="TPX"/>
</dbReference>
<keyword evidence="5 6" id="KW-0676">Redox-active center</keyword>
<evidence type="ECO:0000256" key="1">
    <source>
        <dbReference type="ARBA" id="ARBA00022559"/>
    </source>
</evidence>
<dbReference type="InterPro" id="IPR018219">
    <property type="entry name" value="Tpx_CS"/>
</dbReference>
<comment type="catalytic activity">
    <reaction evidence="6">
        <text>a hydroperoxide + [thioredoxin]-dithiol = an alcohol + [thioredoxin]-disulfide + H2O</text>
        <dbReference type="Rhea" id="RHEA:62620"/>
        <dbReference type="Rhea" id="RHEA-COMP:10698"/>
        <dbReference type="Rhea" id="RHEA-COMP:10700"/>
        <dbReference type="ChEBI" id="CHEBI:15377"/>
        <dbReference type="ChEBI" id="CHEBI:29950"/>
        <dbReference type="ChEBI" id="CHEBI:30879"/>
        <dbReference type="ChEBI" id="CHEBI:35924"/>
        <dbReference type="ChEBI" id="CHEBI:50058"/>
        <dbReference type="EC" id="1.11.1.24"/>
    </reaction>
</comment>
<evidence type="ECO:0000256" key="5">
    <source>
        <dbReference type="ARBA" id="ARBA00023284"/>
    </source>
</evidence>
<keyword evidence="2 6" id="KW-0049">Antioxidant</keyword>
<evidence type="ECO:0000256" key="4">
    <source>
        <dbReference type="ARBA" id="ARBA00023157"/>
    </source>
</evidence>
<feature type="domain" description="Thioredoxin" evidence="7">
    <location>
        <begin position="35"/>
        <end position="183"/>
    </location>
</feature>
<protein>
    <recommendedName>
        <fullName evidence="6">Thiol peroxidase</fullName>
        <shortName evidence="6">Tpx</shortName>
        <ecNumber evidence="6">1.11.1.24</ecNumber>
    </recommendedName>
    <alternativeName>
        <fullName evidence="6">Peroxiredoxin tpx</fullName>
        <shortName evidence="6">Prx</shortName>
    </alternativeName>
    <alternativeName>
        <fullName evidence="6">Thioredoxin peroxidase</fullName>
    </alternativeName>
    <alternativeName>
        <fullName evidence="6">Thioredoxin-dependent peroxiredoxin</fullName>
    </alternativeName>
</protein>
<dbReference type="Gene3D" id="3.40.30.10">
    <property type="entry name" value="Glutaredoxin"/>
    <property type="match status" value="1"/>
</dbReference>
<reference evidence="8 9" key="1">
    <citation type="submission" date="2023-07" db="EMBL/GenBank/DDBJ databases">
        <title>Functional and genomic diversity of the sorghum phyllosphere microbiome.</title>
        <authorList>
            <person name="Shade A."/>
        </authorList>
    </citation>
    <scope>NUCLEOTIDE SEQUENCE [LARGE SCALE GENOMIC DNA]</scope>
    <source>
        <strain evidence="8 9">SORGH_AS_0892</strain>
    </source>
</reference>
<dbReference type="InterPro" id="IPR013740">
    <property type="entry name" value="Redoxin"/>
</dbReference>
<keyword evidence="3 6" id="KW-0560">Oxidoreductase</keyword>
<evidence type="ECO:0000256" key="2">
    <source>
        <dbReference type="ARBA" id="ARBA00022862"/>
    </source>
</evidence>
<proteinExistence type="inferred from homology"/>
<comment type="subunit">
    <text evidence="6">Homodimer.</text>
</comment>
<dbReference type="PANTHER" id="PTHR43110:SF1">
    <property type="entry name" value="THIOL PEROXIDASE"/>
    <property type="match status" value="1"/>
</dbReference>
<dbReference type="InterPro" id="IPR050455">
    <property type="entry name" value="Tpx_Peroxidase_subfamily"/>
</dbReference>
<keyword evidence="9" id="KW-1185">Reference proteome</keyword>
<dbReference type="PANTHER" id="PTHR43110">
    <property type="entry name" value="THIOL PEROXIDASE"/>
    <property type="match status" value="1"/>
</dbReference>
<organism evidence="8 9">
    <name type="scientific">Sphingobacterium zeae</name>
    <dbReference type="NCBI Taxonomy" id="1776859"/>
    <lineage>
        <taxon>Bacteria</taxon>
        <taxon>Pseudomonadati</taxon>
        <taxon>Bacteroidota</taxon>
        <taxon>Sphingobacteriia</taxon>
        <taxon>Sphingobacteriales</taxon>
        <taxon>Sphingobacteriaceae</taxon>
        <taxon>Sphingobacterium</taxon>
    </lineage>
</organism>
<accession>A0ABU0U1A7</accession>
<dbReference type="NCBIfam" id="NF001808">
    <property type="entry name" value="PRK00522.1"/>
    <property type="match status" value="1"/>
</dbReference>
<comment type="function">
    <text evidence="6">Thiol-specific peroxidase that catalyzes the reduction of hydrogen peroxide and organic hydroperoxides to water and alcohols, respectively. Plays a role in cell protection against oxidative stress by detoxifying peroxides.</text>
</comment>
<dbReference type="EC" id="1.11.1.24" evidence="6"/>
<dbReference type="GO" id="GO:0140824">
    <property type="term" value="F:thioredoxin-dependent peroxiredoxin activity"/>
    <property type="evidence" value="ECO:0007669"/>
    <property type="project" value="UniProtKB-EC"/>
</dbReference>
<evidence type="ECO:0000256" key="6">
    <source>
        <dbReference type="HAMAP-Rule" id="MF_00269"/>
    </source>
</evidence>
<evidence type="ECO:0000259" key="7">
    <source>
        <dbReference type="PROSITE" id="PS51352"/>
    </source>
</evidence>
<keyword evidence="1 6" id="KW-0575">Peroxidase</keyword>